<organism evidence="13 14">
    <name type="scientific">Romanomermis culicivorax</name>
    <name type="common">Nematode worm</name>
    <dbReference type="NCBI Taxonomy" id="13658"/>
    <lineage>
        <taxon>Eukaryota</taxon>
        <taxon>Metazoa</taxon>
        <taxon>Ecdysozoa</taxon>
        <taxon>Nematoda</taxon>
        <taxon>Enoplea</taxon>
        <taxon>Dorylaimia</taxon>
        <taxon>Mermithida</taxon>
        <taxon>Mermithoidea</taxon>
        <taxon>Mermithidae</taxon>
        <taxon>Romanomermis</taxon>
    </lineage>
</organism>
<evidence type="ECO:0000313" key="13">
    <source>
        <dbReference type="Proteomes" id="UP000887565"/>
    </source>
</evidence>
<feature type="repeat" description="Solcar" evidence="10">
    <location>
        <begin position="274"/>
        <end position="376"/>
    </location>
</feature>
<keyword evidence="4 10" id="KW-0812">Transmembrane</keyword>
<keyword evidence="9 10" id="KW-0472">Membrane</keyword>
<keyword evidence="3 11" id="KW-0813">Transport</keyword>
<dbReference type="GO" id="GO:0090149">
    <property type="term" value="P:mitochondrial membrane fission"/>
    <property type="evidence" value="ECO:0007669"/>
    <property type="project" value="InterPro"/>
</dbReference>
<dbReference type="Pfam" id="PF00153">
    <property type="entry name" value="Mito_carr"/>
    <property type="match status" value="1"/>
</dbReference>
<evidence type="ECO:0000256" key="5">
    <source>
        <dbReference type="ARBA" id="ARBA00022737"/>
    </source>
</evidence>
<dbReference type="PROSITE" id="PS50920">
    <property type="entry name" value="SOLCAR"/>
    <property type="match status" value="1"/>
</dbReference>
<comment type="similarity">
    <text evidence="2 11">Belongs to the mitochondrial carrier (TC 2.A.29) family.</text>
</comment>
<protein>
    <submittedName>
        <fullName evidence="14">Solute carrier family 25 member 46</fullName>
    </submittedName>
</protein>
<dbReference type="PANTHER" id="PTHR21252:SF2">
    <property type="entry name" value="MITOCHONDRIAL OUTER MEMBRANE PROTEIN SLC25A46"/>
    <property type="match status" value="1"/>
</dbReference>
<accession>A0A915KX43</accession>
<evidence type="ECO:0000256" key="6">
    <source>
        <dbReference type="ARBA" id="ARBA00022787"/>
    </source>
</evidence>
<evidence type="ECO:0000256" key="11">
    <source>
        <dbReference type="RuleBase" id="RU000488"/>
    </source>
</evidence>
<dbReference type="Gene3D" id="1.50.40.10">
    <property type="entry name" value="Mitochondrial carrier domain"/>
    <property type="match status" value="1"/>
</dbReference>
<feature type="region of interest" description="Disordered" evidence="12">
    <location>
        <begin position="384"/>
        <end position="404"/>
    </location>
</feature>
<dbReference type="OMA" id="QVHQFAR"/>
<dbReference type="InterPro" id="IPR023395">
    <property type="entry name" value="MCP_dom_sf"/>
</dbReference>
<reference evidence="14" key="1">
    <citation type="submission" date="2022-11" db="UniProtKB">
        <authorList>
            <consortium name="WormBaseParasite"/>
        </authorList>
    </citation>
    <scope>IDENTIFICATION</scope>
</reference>
<sequence>MSNPIPPIDYSTPISNIDYKPQQYPTASAGGIYHNPYIVGGSYSPSPSSSSGAAAFHQMGSNTLNLERNAPRIPKAPPGYFEQLAGVGLGLGNLFAETLLSHPCVVLRRQCQVNNRATKCHLTPFTLLPSLYSLPTVSSNGLLCFWKGVPSTIILRCMCYASDSILGDFLGLPNLTFAITTPFAISNVAETVQSDVIVDRPGLLDCVKEGFLRISSDIMGSRDTRRIPIWNLVGPSVVYRLSHYVLSSITRYTIHSVVKKQIINKPSQERTLFDDFFPDLFASFASCLAADAILFPLETILHRLYLQGLRTIVDNLDSGASVIPITTRYEGFFDCIRSIARDEGFSGFYKGFGALLLQYALHMLVLRVLRLLFEQLEESRRGNAGQQASIQSSMKIGPVPTSPFDFADAKSRNL</sequence>
<evidence type="ECO:0000256" key="2">
    <source>
        <dbReference type="ARBA" id="ARBA00006375"/>
    </source>
</evidence>
<dbReference type="SUPFAM" id="SSF103506">
    <property type="entry name" value="Mitochondrial carrier"/>
    <property type="match status" value="1"/>
</dbReference>
<evidence type="ECO:0000256" key="3">
    <source>
        <dbReference type="ARBA" id="ARBA00022448"/>
    </source>
</evidence>
<feature type="compositionally biased region" description="Polar residues" evidence="12">
    <location>
        <begin position="384"/>
        <end position="394"/>
    </location>
</feature>
<keyword evidence="13" id="KW-1185">Reference proteome</keyword>
<name>A0A915KX43_ROMCU</name>
<evidence type="ECO:0000256" key="4">
    <source>
        <dbReference type="ARBA" id="ARBA00022692"/>
    </source>
</evidence>
<dbReference type="GO" id="GO:0005741">
    <property type="term" value="C:mitochondrial outer membrane"/>
    <property type="evidence" value="ECO:0007669"/>
    <property type="project" value="UniProtKB-SubCell"/>
</dbReference>
<dbReference type="InterPro" id="IPR039158">
    <property type="entry name" value="SLC25A46"/>
</dbReference>
<keyword evidence="6" id="KW-1000">Mitochondrion outer membrane</keyword>
<dbReference type="AlphaFoldDB" id="A0A915KX43"/>
<evidence type="ECO:0000256" key="1">
    <source>
        <dbReference type="ARBA" id="ARBA00004374"/>
    </source>
</evidence>
<dbReference type="Proteomes" id="UP000887565">
    <property type="component" value="Unplaced"/>
</dbReference>
<keyword evidence="7" id="KW-1133">Transmembrane helix</keyword>
<evidence type="ECO:0000313" key="14">
    <source>
        <dbReference type="WBParaSite" id="nRc.2.0.1.t42739-RA"/>
    </source>
</evidence>
<evidence type="ECO:0000256" key="8">
    <source>
        <dbReference type="ARBA" id="ARBA00023128"/>
    </source>
</evidence>
<dbReference type="InterPro" id="IPR018108">
    <property type="entry name" value="MCP_transmembrane"/>
</dbReference>
<dbReference type="WBParaSite" id="nRc.2.0.1.t42739-RA">
    <property type="protein sequence ID" value="nRc.2.0.1.t42739-RA"/>
    <property type="gene ID" value="nRc.2.0.1.g42739"/>
</dbReference>
<keyword evidence="5" id="KW-0677">Repeat</keyword>
<evidence type="ECO:0000256" key="10">
    <source>
        <dbReference type="PROSITE-ProRule" id="PRU00282"/>
    </source>
</evidence>
<dbReference type="PANTHER" id="PTHR21252">
    <property type="entry name" value="TB1 PROTEIN-RELATED"/>
    <property type="match status" value="1"/>
</dbReference>
<proteinExistence type="inferred from homology"/>
<evidence type="ECO:0000256" key="7">
    <source>
        <dbReference type="ARBA" id="ARBA00022989"/>
    </source>
</evidence>
<evidence type="ECO:0000256" key="12">
    <source>
        <dbReference type="SAM" id="MobiDB-lite"/>
    </source>
</evidence>
<comment type="subcellular location">
    <subcellularLocation>
        <location evidence="1">Mitochondrion outer membrane</location>
        <topology evidence="1">Multi-pass membrane protein</topology>
    </subcellularLocation>
</comment>
<keyword evidence="8" id="KW-0496">Mitochondrion</keyword>
<evidence type="ECO:0000256" key="9">
    <source>
        <dbReference type="ARBA" id="ARBA00023136"/>
    </source>
</evidence>